<keyword evidence="6 14" id="KW-0732">Signal</keyword>
<keyword evidence="17" id="KW-1185">Reference proteome</keyword>
<dbReference type="Gene3D" id="3.80.10.10">
    <property type="entry name" value="Ribonuclease Inhibitor"/>
    <property type="match status" value="2"/>
</dbReference>
<name>A0A2I0W7N3_9ASPA</name>
<evidence type="ECO:0000256" key="13">
    <source>
        <dbReference type="ARBA" id="ARBA00041871"/>
    </source>
</evidence>
<proteinExistence type="predicted"/>
<reference evidence="16 17" key="1">
    <citation type="journal article" date="2016" name="Sci. Rep.">
        <title>The Dendrobium catenatum Lindl. genome sequence provides insights into polysaccharide synthase, floral development and adaptive evolution.</title>
        <authorList>
            <person name="Zhang G.Q."/>
            <person name="Xu Q."/>
            <person name="Bian C."/>
            <person name="Tsai W.C."/>
            <person name="Yeh C.M."/>
            <person name="Liu K.W."/>
            <person name="Yoshida K."/>
            <person name="Zhang L.S."/>
            <person name="Chang S.B."/>
            <person name="Chen F."/>
            <person name="Shi Y."/>
            <person name="Su Y.Y."/>
            <person name="Zhang Y.Q."/>
            <person name="Chen L.J."/>
            <person name="Yin Y."/>
            <person name="Lin M."/>
            <person name="Huang H."/>
            <person name="Deng H."/>
            <person name="Wang Z.W."/>
            <person name="Zhu S.L."/>
            <person name="Zhao X."/>
            <person name="Deng C."/>
            <person name="Niu S.C."/>
            <person name="Huang J."/>
            <person name="Wang M."/>
            <person name="Liu G.H."/>
            <person name="Yang H.J."/>
            <person name="Xiao X.J."/>
            <person name="Hsiao Y.Y."/>
            <person name="Wu W.L."/>
            <person name="Chen Y.Y."/>
            <person name="Mitsuda N."/>
            <person name="Ohme-Takagi M."/>
            <person name="Luo Y.B."/>
            <person name="Van de Peer Y."/>
            <person name="Liu Z.J."/>
        </authorList>
    </citation>
    <scope>NUCLEOTIDE SEQUENCE [LARGE SCALE GENOMIC DNA]</scope>
    <source>
        <tissue evidence="16">The whole plant</tissue>
    </source>
</reference>
<feature type="chain" id="PRO_5014141728" description="Cell wall hydroxyproline-rich glycoprotein" evidence="14">
    <location>
        <begin position="24"/>
        <end position="408"/>
    </location>
</feature>
<dbReference type="Pfam" id="PF13855">
    <property type="entry name" value="LRR_8"/>
    <property type="match status" value="2"/>
</dbReference>
<evidence type="ECO:0000259" key="15">
    <source>
        <dbReference type="Pfam" id="PF08263"/>
    </source>
</evidence>
<keyword evidence="4" id="KW-0433">Leucine-rich repeat</keyword>
<dbReference type="EMBL" id="KZ502877">
    <property type="protein sequence ID" value="PKU71669.1"/>
    <property type="molecule type" value="Genomic_DNA"/>
</dbReference>
<keyword evidence="2" id="KW-0134">Cell wall</keyword>
<evidence type="ECO:0000256" key="14">
    <source>
        <dbReference type="SAM" id="SignalP"/>
    </source>
</evidence>
<feature type="domain" description="Leucine-rich repeat-containing N-terminal plant-type" evidence="15">
    <location>
        <begin position="79"/>
        <end position="111"/>
    </location>
</feature>
<feature type="signal peptide" evidence="14">
    <location>
        <begin position="1"/>
        <end position="23"/>
    </location>
</feature>
<dbReference type="PANTHER" id="PTHR32093">
    <property type="entry name" value="LEUCINE-RICH REPEAT EXTENSIN-LIKE PROTEIN 3-RELATED"/>
    <property type="match status" value="1"/>
</dbReference>
<evidence type="ECO:0000256" key="2">
    <source>
        <dbReference type="ARBA" id="ARBA00022512"/>
    </source>
</evidence>
<dbReference type="InterPro" id="IPR003591">
    <property type="entry name" value="Leu-rich_rpt_typical-subtyp"/>
</dbReference>
<organism evidence="16 17">
    <name type="scientific">Dendrobium catenatum</name>
    <dbReference type="NCBI Taxonomy" id="906689"/>
    <lineage>
        <taxon>Eukaryota</taxon>
        <taxon>Viridiplantae</taxon>
        <taxon>Streptophyta</taxon>
        <taxon>Embryophyta</taxon>
        <taxon>Tracheophyta</taxon>
        <taxon>Spermatophyta</taxon>
        <taxon>Magnoliopsida</taxon>
        <taxon>Liliopsida</taxon>
        <taxon>Asparagales</taxon>
        <taxon>Orchidaceae</taxon>
        <taxon>Epidendroideae</taxon>
        <taxon>Malaxideae</taxon>
        <taxon>Dendrobiinae</taxon>
        <taxon>Dendrobium</taxon>
    </lineage>
</organism>
<evidence type="ECO:0000256" key="6">
    <source>
        <dbReference type="ARBA" id="ARBA00022729"/>
    </source>
</evidence>
<dbReference type="FunFam" id="3.80.10.10:FF:000383">
    <property type="entry name" value="Leucine-rich repeat receptor protein kinase EMS1"/>
    <property type="match status" value="1"/>
</dbReference>
<dbReference type="Proteomes" id="UP000233837">
    <property type="component" value="Unassembled WGS sequence"/>
</dbReference>
<sequence length="408" mass="44647">MKSGTQLLLIHLLILAVATAVAGARAGFASRGLSDAEAGYIRHRQLLYYRDEFGDRGEKVDVDPSLFFPNSHLRNAYIALQAWKQAIISDPLNLTGTWVGSNVCKYKGVFCAPLPSNHSLIVVASIDLNHADIAGYLPEELGLLTDLAVFHINSNRFCGTIPHRFDRLRLLFELDLSNNRFAGKFPDVVLRLPSLKYLDLRFNEFEGTVPSELFDKDLDAIFINSNRFRFDIPNNIGNSPVSVIVLANNRFGGCLPASIGNMSKTLNEIILMNNGLRSCFPKEIGLLKKLTVLDVSFNQLIGPLPNEIGGMRSLEQLDVAHNLLSGQIPASICNLPQNACAMLCVRASSRPLQFVQLCTVCSIPSPATASIPAATFTDRLTTTFAARLTATYSSIIASNTCSFSTFSC</sequence>
<evidence type="ECO:0000256" key="5">
    <source>
        <dbReference type="ARBA" id="ARBA00022692"/>
    </source>
</evidence>
<dbReference type="AlphaFoldDB" id="A0A2I0W7N3"/>
<keyword evidence="12" id="KW-0961">Cell wall biogenesis/degradation</keyword>
<dbReference type="InterPro" id="IPR013210">
    <property type="entry name" value="LRR_N_plant-typ"/>
</dbReference>
<evidence type="ECO:0000256" key="3">
    <source>
        <dbReference type="ARBA" id="ARBA00022525"/>
    </source>
</evidence>
<comment type="subcellular location">
    <subcellularLocation>
        <location evidence="1">Secreted</location>
        <location evidence="1">Cell wall</location>
    </subcellularLocation>
</comment>
<dbReference type="GO" id="GO:0071555">
    <property type="term" value="P:cell wall organization"/>
    <property type="evidence" value="ECO:0007669"/>
    <property type="project" value="UniProtKB-KW"/>
</dbReference>
<evidence type="ECO:0000313" key="17">
    <source>
        <dbReference type="Proteomes" id="UP000233837"/>
    </source>
</evidence>
<dbReference type="InterPro" id="IPR001611">
    <property type="entry name" value="Leu-rich_rpt"/>
</dbReference>
<evidence type="ECO:0000256" key="4">
    <source>
        <dbReference type="ARBA" id="ARBA00022614"/>
    </source>
</evidence>
<dbReference type="InterPro" id="IPR032675">
    <property type="entry name" value="LRR_dom_sf"/>
</dbReference>
<dbReference type="InterPro" id="IPR051582">
    <property type="entry name" value="LRR_extensin-like_regulator"/>
</dbReference>
<dbReference type="PANTHER" id="PTHR32093:SF120">
    <property type="entry name" value="LEUCINE-RICH REPEAT EXTENSIN-LIKE PROTEIN 3-RELATED"/>
    <property type="match status" value="1"/>
</dbReference>
<evidence type="ECO:0000256" key="11">
    <source>
        <dbReference type="ARBA" id="ARBA00023278"/>
    </source>
</evidence>
<keyword evidence="8" id="KW-1133">Transmembrane helix</keyword>
<evidence type="ECO:0000256" key="7">
    <source>
        <dbReference type="ARBA" id="ARBA00022737"/>
    </source>
</evidence>
<evidence type="ECO:0000256" key="12">
    <source>
        <dbReference type="ARBA" id="ARBA00023316"/>
    </source>
</evidence>
<keyword evidence="10" id="KW-0325">Glycoprotein</keyword>
<dbReference type="Pfam" id="PF08263">
    <property type="entry name" value="LRRNT_2"/>
    <property type="match status" value="1"/>
</dbReference>
<evidence type="ECO:0000313" key="16">
    <source>
        <dbReference type="EMBL" id="PKU71669.1"/>
    </source>
</evidence>
<protein>
    <recommendedName>
        <fullName evidence="13">Cell wall hydroxyproline-rich glycoprotein</fullName>
    </recommendedName>
</protein>
<keyword evidence="9" id="KW-0472">Membrane</keyword>
<keyword evidence="3" id="KW-0964">Secreted</keyword>
<evidence type="ECO:0000256" key="9">
    <source>
        <dbReference type="ARBA" id="ARBA00023136"/>
    </source>
</evidence>
<keyword evidence="7" id="KW-0677">Repeat</keyword>
<dbReference type="SUPFAM" id="SSF52058">
    <property type="entry name" value="L domain-like"/>
    <property type="match status" value="1"/>
</dbReference>
<gene>
    <name evidence="16" type="primary">LRX4</name>
    <name evidence="16" type="ORF">MA16_Dca004511</name>
</gene>
<evidence type="ECO:0000256" key="8">
    <source>
        <dbReference type="ARBA" id="ARBA00022989"/>
    </source>
</evidence>
<dbReference type="STRING" id="906689.A0A2I0W7N3"/>
<accession>A0A2I0W7N3</accession>
<dbReference type="FunFam" id="3.80.10.10:FF:000224">
    <property type="entry name" value="Leucine-rich repeat extensin-like protein 1"/>
    <property type="match status" value="1"/>
</dbReference>
<keyword evidence="11" id="KW-0379">Hydroxylation</keyword>
<reference evidence="16 17" key="2">
    <citation type="journal article" date="2017" name="Nature">
        <title>The Apostasia genome and the evolution of orchids.</title>
        <authorList>
            <person name="Zhang G.Q."/>
            <person name="Liu K.W."/>
            <person name="Li Z."/>
            <person name="Lohaus R."/>
            <person name="Hsiao Y.Y."/>
            <person name="Niu S.C."/>
            <person name="Wang J.Y."/>
            <person name="Lin Y.C."/>
            <person name="Xu Q."/>
            <person name="Chen L.J."/>
            <person name="Yoshida K."/>
            <person name="Fujiwara S."/>
            <person name="Wang Z.W."/>
            <person name="Zhang Y.Q."/>
            <person name="Mitsuda N."/>
            <person name="Wang M."/>
            <person name="Liu G.H."/>
            <person name="Pecoraro L."/>
            <person name="Huang H.X."/>
            <person name="Xiao X.J."/>
            <person name="Lin M."/>
            <person name="Wu X.Y."/>
            <person name="Wu W.L."/>
            <person name="Chen Y.Y."/>
            <person name="Chang S.B."/>
            <person name="Sakamoto S."/>
            <person name="Ohme-Takagi M."/>
            <person name="Yagi M."/>
            <person name="Zeng S.J."/>
            <person name="Shen C.Y."/>
            <person name="Yeh C.M."/>
            <person name="Luo Y.B."/>
            <person name="Tsai W.C."/>
            <person name="Van de Peer Y."/>
            <person name="Liu Z.J."/>
        </authorList>
    </citation>
    <scope>NUCLEOTIDE SEQUENCE [LARGE SCALE GENOMIC DNA]</scope>
    <source>
        <tissue evidence="16">The whole plant</tissue>
    </source>
</reference>
<dbReference type="SMART" id="SM00369">
    <property type="entry name" value="LRR_TYP"/>
    <property type="match status" value="3"/>
</dbReference>
<evidence type="ECO:0000256" key="10">
    <source>
        <dbReference type="ARBA" id="ARBA00023180"/>
    </source>
</evidence>
<evidence type="ECO:0000256" key="1">
    <source>
        <dbReference type="ARBA" id="ARBA00004191"/>
    </source>
</evidence>
<keyword evidence="5" id="KW-0812">Transmembrane</keyword>